<accession>A0ACD5HCI7</accession>
<gene>
    <name evidence="1" type="ORF">HHS34_009195</name>
</gene>
<sequence length="122" mass="13356">MPVEHSPIIPLLAGLSAQQRAISLGVGAAVKRQQQIGHWTGDFVVLTVDRQQVELLPPLVITAAMAQSMGISRILSRHYPEVCALLYTDPQEAAWCIRLTGPGLPVIQEDWFQSYAKLAVLV</sequence>
<protein>
    <submittedName>
        <fullName evidence="1">Uncharacterized protein</fullName>
    </submittedName>
</protein>
<evidence type="ECO:0000313" key="1">
    <source>
        <dbReference type="EMBL" id="XRI72619.1"/>
    </source>
</evidence>
<dbReference type="EMBL" id="CP127526">
    <property type="protein sequence ID" value="XRI72619.1"/>
    <property type="molecule type" value="Genomic_DNA"/>
</dbReference>
<organism evidence="1 2">
    <name type="scientific">Acidithiobacillus montserratensis</name>
    <dbReference type="NCBI Taxonomy" id="2729135"/>
    <lineage>
        <taxon>Bacteria</taxon>
        <taxon>Pseudomonadati</taxon>
        <taxon>Pseudomonadota</taxon>
        <taxon>Acidithiobacillia</taxon>
        <taxon>Acidithiobacillales</taxon>
        <taxon>Acidithiobacillaceae</taxon>
        <taxon>Acidithiobacillus</taxon>
    </lineage>
</organism>
<proteinExistence type="predicted"/>
<name>A0ACD5HCI7_9PROT</name>
<evidence type="ECO:0000313" key="2">
    <source>
        <dbReference type="Proteomes" id="UP001195965"/>
    </source>
</evidence>
<dbReference type="Proteomes" id="UP001195965">
    <property type="component" value="Chromosome"/>
</dbReference>
<reference evidence="1 2" key="1">
    <citation type="journal article" date="2021" name="ISME J.">
        <title>Genomic evolution of the class Acidithiobacillia: deep-branching Proteobacteria living in extreme acidic conditions.</title>
        <authorList>
            <person name="Moya-Beltran A."/>
            <person name="Beard S."/>
            <person name="Rojas-Villalobos C."/>
            <person name="Issotta F."/>
            <person name="Gallardo Y."/>
            <person name="Ulloa R."/>
            <person name="Giaveno A."/>
            <person name="Degli Esposti M."/>
            <person name="Johnson D.B."/>
            <person name="Quatrini R."/>
        </authorList>
    </citation>
    <scope>NUCLEOTIDE SEQUENCE [LARGE SCALE GENOMIC DNA]</scope>
    <source>
        <strain evidence="1 2">GG1-14</strain>
    </source>
</reference>
<keyword evidence="2" id="KW-1185">Reference proteome</keyword>